<evidence type="ECO:0000256" key="1">
    <source>
        <dbReference type="SAM" id="MobiDB-lite"/>
    </source>
</evidence>
<organism evidence="2 3">
    <name type="scientific">Mucilaginibacter mali</name>
    <dbReference type="NCBI Taxonomy" id="2740462"/>
    <lineage>
        <taxon>Bacteria</taxon>
        <taxon>Pseudomonadati</taxon>
        <taxon>Bacteroidota</taxon>
        <taxon>Sphingobacteriia</taxon>
        <taxon>Sphingobacteriales</taxon>
        <taxon>Sphingobacteriaceae</taxon>
        <taxon>Mucilaginibacter</taxon>
    </lineage>
</organism>
<keyword evidence="3" id="KW-1185">Reference proteome</keyword>
<evidence type="ECO:0000313" key="3">
    <source>
        <dbReference type="Proteomes" id="UP000505355"/>
    </source>
</evidence>
<dbReference type="EMBL" id="CP054139">
    <property type="protein sequence ID" value="QKJ28436.1"/>
    <property type="molecule type" value="Genomic_DNA"/>
</dbReference>
<proteinExistence type="predicted"/>
<feature type="region of interest" description="Disordered" evidence="1">
    <location>
        <begin position="1"/>
        <end position="61"/>
    </location>
</feature>
<sequence length="61" mass="6564">MSTETKKTDEPKPKRKPTGAAAAAQSAKAARLAGETTQPETTQEQPAKEWKPAISQFGEDH</sequence>
<dbReference type="RefSeq" id="WP_173413138.1">
    <property type="nucleotide sequence ID" value="NZ_CP054139.1"/>
</dbReference>
<feature type="compositionally biased region" description="Low complexity" evidence="1">
    <location>
        <begin position="18"/>
        <end position="45"/>
    </location>
</feature>
<gene>
    <name evidence="2" type="ORF">HQ865_01225</name>
</gene>
<dbReference type="Proteomes" id="UP000505355">
    <property type="component" value="Chromosome"/>
</dbReference>
<dbReference type="AlphaFoldDB" id="A0A7D4UE16"/>
<name>A0A7D4UE16_9SPHI</name>
<protein>
    <submittedName>
        <fullName evidence="2">Uncharacterized protein</fullName>
    </submittedName>
</protein>
<reference evidence="2 3" key="1">
    <citation type="submission" date="2020-05" db="EMBL/GenBank/DDBJ databases">
        <title>Mucilaginibacter mali sp. nov.</title>
        <authorList>
            <person name="Kim H.S."/>
            <person name="Lee K.C."/>
            <person name="Suh M.K."/>
            <person name="Kim J.-S."/>
            <person name="Han K.-I."/>
            <person name="Eom M.K."/>
            <person name="Shin Y.K."/>
            <person name="Lee J.-S."/>
        </authorList>
    </citation>
    <scope>NUCLEOTIDE SEQUENCE [LARGE SCALE GENOMIC DNA]</scope>
    <source>
        <strain evidence="2 3">G2-14</strain>
    </source>
</reference>
<feature type="compositionally biased region" description="Basic and acidic residues" evidence="1">
    <location>
        <begin position="1"/>
        <end position="12"/>
    </location>
</feature>
<accession>A0A7D4UE16</accession>
<evidence type="ECO:0000313" key="2">
    <source>
        <dbReference type="EMBL" id="QKJ28436.1"/>
    </source>
</evidence>
<dbReference type="KEGG" id="mmab:HQ865_01225"/>